<dbReference type="PROSITE" id="PS50932">
    <property type="entry name" value="HTH_LACI_2"/>
    <property type="match status" value="1"/>
</dbReference>
<dbReference type="SMART" id="SM00354">
    <property type="entry name" value="HTH_LACI"/>
    <property type="match status" value="1"/>
</dbReference>
<evidence type="ECO:0000259" key="4">
    <source>
        <dbReference type="PROSITE" id="PS50932"/>
    </source>
</evidence>
<dbReference type="EMBL" id="FRAC01000032">
    <property type="protein sequence ID" value="SHL40096.1"/>
    <property type="molecule type" value="Genomic_DNA"/>
</dbReference>
<dbReference type="PANTHER" id="PTHR30146:SF109">
    <property type="entry name" value="HTH-TYPE TRANSCRIPTIONAL REGULATOR GALS"/>
    <property type="match status" value="1"/>
</dbReference>
<organism evidence="5 6">
    <name type="scientific">Anaerocolumna jejuensis DSM 15929</name>
    <dbReference type="NCBI Taxonomy" id="1121322"/>
    <lineage>
        <taxon>Bacteria</taxon>
        <taxon>Bacillati</taxon>
        <taxon>Bacillota</taxon>
        <taxon>Clostridia</taxon>
        <taxon>Lachnospirales</taxon>
        <taxon>Lachnospiraceae</taxon>
        <taxon>Anaerocolumna</taxon>
    </lineage>
</organism>
<gene>
    <name evidence="5" type="ORF">SAMN02745136_04802</name>
</gene>
<keyword evidence="1" id="KW-0805">Transcription regulation</keyword>
<dbReference type="OrthoDB" id="9789891at2"/>
<dbReference type="AlphaFoldDB" id="A0A1M7ABQ9"/>
<keyword evidence="2" id="KW-0238">DNA-binding</keyword>
<protein>
    <submittedName>
        <fullName evidence="5">Transcriptional regulator, LacI family</fullName>
    </submittedName>
</protein>
<dbReference type="Pfam" id="PF13377">
    <property type="entry name" value="Peripla_BP_3"/>
    <property type="match status" value="1"/>
</dbReference>
<evidence type="ECO:0000313" key="5">
    <source>
        <dbReference type="EMBL" id="SHL40096.1"/>
    </source>
</evidence>
<dbReference type="SUPFAM" id="SSF53822">
    <property type="entry name" value="Periplasmic binding protein-like I"/>
    <property type="match status" value="1"/>
</dbReference>
<keyword evidence="3" id="KW-0804">Transcription</keyword>
<dbReference type="Pfam" id="PF00356">
    <property type="entry name" value="LacI"/>
    <property type="match status" value="1"/>
</dbReference>
<dbReference type="InterPro" id="IPR010982">
    <property type="entry name" value="Lambda_DNA-bd_dom_sf"/>
</dbReference>
<dbReference type="Gene3D" id="3.40.50.2300">
    <property type="match status" value="2"/>
</dbReference>
<evidence type="ECO:0000313" key="6">
    <source>
        <dbReference type="Proteomes" id="UP000184386"/>
    </source>
</evidence>
<name>A0A1M7ABQ9_9FIRM</name>
<evidence type="ECO:0000256" key="3">
    <source>
        <dbReference type="ARBA" id="ARBA00023163"/>
    </source>
</evidence>
<dbReference type="InterPro" id="IPR028082">
    <property type="entry name" value="Peripla_BP_I"/>
</dbReference>
<accession>A0A1M7ABQ9</accession>
<dbReference type="PRINTS" id="PR00036">
    <property type="entry name" value="HTHLACI"/>
</dbReference>
<evidence type="ECO:0000256" key="1">
    <source>
        <dbReference type="ARBA" id="ARBA00023015"/>
    </source>
</evidence>
<dbReference type="SUPFAM" id="SSF47413">
    <property type="entry name" value="lambda repressor-like DNA-binding domains"/>
    <property type="match status" value="1"/>
</dbReference>
<dbReference type="Gene3D" id="1.10.260.40">
    <property type="entry name" value="lambda repressor-like DNA-binding domains"/>
    <property type="match status" value="1"/>
</dbReference>
<dbReference type="GO" id="GO:0003700">
    <property type="term" value="F:DNA-binding transcription factor activity"/>
    <property type="evidence" value="ECO:0007669"/>
    <property type="project" value="TreeGrafter"/>
</dbReference>
<proteinExistence type="predicted"/>
<dbReference type="PANTHER" id="PTHR30146">
    <property type="entry name" value="LACI-RELATED TRANSCRIPTIONAL REPRESSOR"/>
    <property type="match status" value="1"/>
</dbReference>
<reference evidence="5 6" key="1">
    <citation type="submission" date="2016-11" db="EMBL/GenBank/DDBJ databases">
        <authorList>
            <person name="Jaros S."/>
            <person name="Januszkiewicz K."/>
            <person name="Wedrychowicz H."/>
        </authorList>
    </citation>
    <scope>NUCLEOTIDE SEQUENCE [LARGE SCALE GENOMIC DNA]</scope>
    <source>
        <strain evidence="5 6">DSM 15929</strain>
    </source>
</reference>
<dbReference type="CDD" id="cd01392">
    <property type="entry name" value="HTH_LacI"/>
    <property type="match status" value="1"/>
</dbReference>
<dbReference type="STRING" id="1121322.SAMN02745136_04802"/>
<dbReference type="GO" id="GO:0000976">
    <property type="term" value="F:transcription cis-regulatory region binding"/>
    <property type="evidence" value="ECO:0007669"/>
    <property type="project" value="TreeGrafter"/>
</dbReference>
<keyword evidence="6" id="KW-1185">Reference proteome</keyword>
<dbReference type="InterPro" id="IPR000843">
    <property type="entry name" value="HTH_LacI"/>
</dbReference>
<sequence length="333" mass="37444">MVTIKDVAKEAGVAISTVSNVLNNVDVVSEDTRQKVLDAAEKLHYVPNMNAKFLKSNKKNSIGLFLTSIQGDFYKDLIQAVHLQCKLKGYQLNIYISNENTSEEIYSMIISSGVEGAIVLNEHLSQEYIDRLAMAHMPLVFIDREYCGEQMSSVIIDSMEGATLAMEYLIKQGHRRIGFFHGIFNFDDECRYNAYENVLKKYNLPIDESIILRAYFEETLAYSEMRVFLLKGTKLPEAFFCANDEMAWGCVRALMEAGINVPDDISVVGFDDNAVARYNTPAITTVHSPVAELGTYAITELIRLMQSEERVQGGVFRLSPALVLRDSCKLRIG</sequence>
<evidence type="ECO:0000256" key="2">
    <source>
        <dbReference type="ARBA" id="ARBA00023125"/>
    </source>
</evidence>
<dbReference type="RefSeq" id="WP_073279704.1">
    <property type="nucleotide sequence ID" value="NZ_FRAC01000032.1"/>
</dbReference>
<dbReference type="InterPro" id="IPR046335">
    <property type="entry name" value="LacI/GalR-like_sensor"/>
</dbReference>
<dbReference type="Proteomes" id="UP000184386">
    <property type="component" value="Unassembled WGS sequence"/>
</dbReference>
<dbReference type="CDD" id="cd06267">
    <property type="entry name" value="PBP1_LacI_sugar_binding-like"/>
    <property type="match status" value="1"/>
</dbReference>
<feature type="domain" description="HTH lacI-type" evidence="4">
    <location>
        <begin position="2"/>
        <end position="56"/>
    </location>
</feature>